<organism evidence="6 7">
    <name type="scientific">Anaerobaca lacustris</name>
    <dbReference type="NCBI Taxonomy" id="3044600"/>
    <lineage>
        <taxon>Bacteria</taxon>
        <taxon>Pseudomonadati</taxon>
        <taxon>Planctomycetota</taxon>
        <taxon>Phycisphaerae</taxon>
        <taxon>Sedimentisphaerales</taxon>
        <taxon>Anaerobacaceae</taxon>
        <taxon>Anaerobaca</taxon>
    </lineage>
</organism>
<sequence>MIEPHWEHYSHPADMGIRGFGRTREEAFAQAALALTAIVTDPAGIEPRTAVEIVSEEDDDEMLFWYWLNAVLYEMATRNMLFARFEVAPIDGGIGATAWGEAVDVGRHQPAVEVKAATYADLKVECDSRGMWVAQCIVDV</sequence>
<comment type="similarity">
    <text evidence="1">Belongs to the archease family.</text>
</comment>
<dbReference type="PANTHER" id="PTHR12682:SF11">
    <property type="entry name" value="PROTEIN ARCHEASE"/>
    <property type="match status" value="1"/>
</dbReference>
<evidence type="ECO:0000256" key="1">
    <source>
        <dbReference type="ARBA" id="ARBA00007963"/>
    </source>
</evidence>
<feature type="domain" description="Archease" evidence="5">
    <location>
        <begin position="6"/>
        <end position="140"/>
    </location>
</feature>
<keyword evidence="4" id="KW-0106">Calcium</keyword>
<dbReference type="PANTHER" id="PTHR12682">
    <property type="entry name" value="ARCHEASE"/>
    <property type="match status" value="1"/>
</dbReference>
<dbReference type="AlphaFoldDB" id="A0AAW6TYW1"/>
<proteinExistence type="inferred from homology"/>
<protein>
    <submittedName>
        <fullName evidence="6">Archease</fullName>
    </submittedName>
</protein>
<keyword evidence="2" id="KW-0819">tRNA processing</keyword>
<evidence type="ECO:0000256" key="4">
    <source>
        <dbReference type="ARBA" id="ARBA00022837"/>
    </source>
</evidence>
<name>A0AAW6TYW1_9BACT</name>
<dbReference type="InterPro" id="IPR002804">
    <property type="entry name" value="Archease"/>
</dbReference>
<accession>A0AAW6TYW1</accession>
<comment type="caution">
    <text evidence="6">The sequence shown here is derived from an EMBL/GenBank/DDBJ whole genome shotgun (WGS) entry which is preliminary data.</text>
</comment>
<dbReference type="GO" id="GO:0008033">
    <property type="term" value="P:tRNA processing"/>
    <property type="evidence" value="ECO:0007669"/>
    <property type="project" value="UniProtKB-KW"/>
</dbReference>
<dbReference type="Proteomes" id="UP001431776">
    <property type="component" value="Unassembled WGS sequence"/>
</dbReference>
<dbReference type="GO" id="GO:0046872">
    <property type="term" value="F:metal ion binding"/>
    <property type="evidence" value="ECO:0007669"/>
    <property type="project" value="UniProtKB-KW"/>
</dbReference>
<evidence type="ECO:0000313" key="6">
    <source>
        <dbReference type="EMBL" id="MDI6448713.1"/>
    </source>
</evidence>
<keyword evidence="3" id="KW-0479">Metal-binding</keyword>
<dbReference type="InterPro" id="IPR023572">
    <property type="entry name" value="Archease_dom"/>
</dbReference>
<keyword evidence="7" id="KW-1185">Reference proteome</keyword>
<dbReference type="InterPro" id="IPR036820">
    <property type="entry name" value="Archease_dom_sf"/>
</dbReference>
<reference evidence="6" key="1">
    <citation type="submission" date="2023-05" db="EMBL/GenBank/DDBJ databases">
        <title>Anaerotaeda fermentans gen. nov., sp. nov., a novel anaerobic planctomycete of the new family within the order Sedimentisphaerales isolated from Taman Peninsula, Russia.</title>
        <authorList>
            <person name="Khomyakova M.A."/>
            <person name="Merkel A.Y."/>
            <person name="Slobodkin A.I."/>
        </authorList>
    </citation>
    <scope>NUCLEOTIDE SEQUENCE</scope>
    <source>
        <strain evidence="6">M17dextr</strain>
    </source>
</reference>
<dbReference type="SUPFAM" id="SSF69819">
    <property type="entry name" value="MTH1598-like"/>
    <property type="match status" value="1"/>
</dbReference>
<evidence type="ECO:0000256" key="3">
    <source>
        <dbReference type="ARBA" id="ARBA00022723"/>
    </source>
</evidence>
<dbReference type="RefSeq" id="WP_349244122.1">
    <property type="nucleotide sequence ID" value="NZ_JASCXX010000006.1"/>
</dbReference>
<dbReference type="EMBL" id="JASCXX010000006">
    <property type="protein sequence ID" value="MDI6448713.1"/>
    <property type="molecule type" value="Genomic_DNA"/>
</dbReference>
<evidence type="ECO:0000256" key="2">
    <source>
        <dbReference type="ARBA" id="ARBA00022694"/>
    </source>
</evidence>
<evidence type="ECO:0000259" key="5">
    <source>
        <dbReference type="Pfam" id="PF01951"/>
    </source>
</evidence>
<dbReference type="Pfam" id="PF01951">
    <property type="entry name" value="Archease"/>
    <property type="match status" value="1"/>
</dbReference>
<dbReference type="Gene3D" id="3.55.10.10">
    <property type="entry name" value="Archease domain"/>
    <property type="match status" value="1"/>
</dbReference>
<evidence type="ECO:0000313" key="7">
    <source>
        <dbReference type="Proteomes" id="UP001431776"/>
    </source>
</evidence>
<gene>
    <name evidence="6" type="ORF">QJ522_06625</name>
</gene>